<dbReference type="AlphaFoldDB" id="A0A518GWN2"/>
<name>A0A518GWN2_9BACT</name>
<proteinExistence type="predicted"/>
<reference evidence="1 2" key="1">
    <citation type="submission" date="2019-02" db="EMBL/GenBank/DDBJ databases">
        <title>Deep-cultivation of Planctomycetes and their phenomic and genomic characterization uncovers novel biology.</title>
        <authorList>
            <person name="Wiegand S."/>
            <person name="Jogler M."/>
            <person name="Boedeker C."/>
            <person name="Pinto D."/>
            <person name="Vollmers J."/>
            <person name="Rivas-Marin E."/>
            <person name="Kohn T."/>
            <person name="Peeters S.H."/>
            <person name="Heuer A."/>
            <person name="Rast P."/>
            <person name="Oberbeckmann S."/>
            <person name="Bunk B."/>
            <person name="Jeske O."/>
            <person name="Meyerdierks A."/>
            <person name="Storesund J.E."/>
            <person name="Kallscheuer N."/>
            <person name="Luecker S."/>
            <person name="Lage O.M."/>
            <person name="Pohl T."/>
            <person name="Merkel B.J."/>
            <person name="Hornburger P."/>
            <person name="Mueller R.-W."/>
            <person name="Bruemmer F."/>
            <person name="Labrenz M."/>
            <person name="Spormann A.M."/>
            <person name="Op den Camp H."/>
            <person name="Overmann J."/>
            <person name="Amann R."/>
            <person name="Jetten M.S.M."/>
            <person name="Mascher T."/>
            <person name="Medema M.H."/>
            <person name="Devos D.P."/>
            <person name="Kaster A.-K."/>
            <person name="Ovreas L."/>
            <person name="Rohde M."/>
            <person name="Galperin M.Y."/>
            <person name="Jogler C."/>
        </authorList>
    </citation>
    <scope>NUCLEOTIDE SEQUENCE [LARGE SCALE GENOMIC DNA]</scope>
    <source>
        <strain evidence="1 2">ElP</strain>
    </source>
</reference>
<sequence>MTLSVAIGGAKGTFADRVGIEVARVIDRAFGAEGEWEGVAARRFGELPPDDLVELRRRAAEELGEDAVPNLSAVVGEGTGVFLPAHVRAVTLPLSVGGPLRCASLPGLRSELASLAARWELPLDDTALLDLLRVAEDPVDGPVSEPPEVLTFARLGLAANEAVRRDCPLWLLG</sequence>
<keyword evidence="2" id="KW-1185">Reference proteome</keyword>
<accession>A0A518GWN2</accession>
<dbReference type="EMBL" id="CP036426">
    <property type="protein sequence ID" value="QDV32999.1"/>
    <property type="molecule type" value="Genomic_DNA"/>
</dbReference>
<dbReference type="OrthoDB" id="271197at2"/>
<protein>
    <submittedName>
        <fullName evidence="1">Uncharacterized protein</fullName>
    </submittedName>
</protein>
<dbReference type="Proteomes" id="UP000317835">
    <property type="component" value="Chromosome"/>
</dbReference>
<dbReference type="KEGG" id="tpla:ElP_08410"/>
<evidence type="ECO:0000313" key="2">
    <source>
        <dbReference type="Proteomes" id="UP000317835"/>
    </source>
</evidence>
<gene>
    <name evidence="1" type="ORF">ElP_08410</name>
</gene>
<dbReference type="RefSeq" id="WP_145267426.1">
    <property type="nucleotide sequence ID" value="NZ_CP036426.1"/>
</dbReference>
<organism evidence="1 2">
    <name type="scientific">Tautonia plasticadhaerens</name>
    <dbReference type="NCBI Taxonomy" id="2527974"/>
    <lineage>
        <taxon>Bacteria</taxon>
        <taxon>Pseudomonadati</taxon>
        <taxon>Planctomycetota</taxon>
        <taxon>Planctomycetia</taxon>
        <taxon>Isosphaerales</taxon>
        <taxon>Isosphaeraceae</taxon>
        <taxon>Tautonia</taxon>
    </lineage>
</organism>
<evidence type="ECO:0000313" key="1">
    <source>
        <dbReference type="EMBL" id="QDV32999.1"/>
    </source>
</evidence>